<feature type="compositionally biased region" description="Polar residues" evidence="1">
    <location>
        <begin position="135"/>
        <end position="145"/>
    </location>
</feature>
<dbReference type="AlphaFoldDB" id="A0ABD5WGU2"/>
<dbReference type="EMBL" id="JBHSZH010000005">
    <property type="protein sequence ID" value="MFC7079681.1"/>
    <property type="molecule type" value="Genomic_DNA"/>
</dbReference>
<dbReference type="RefSeq" id="WP_382209154.1">
    <property type="nucleotide sequence ID" value="NZ_JBHSZH010000005.1"/>
</dbReference>
<protein>
    <submittedName>
        <fullName evidence="2">Uncharacterized protein</fullName>
    </submittedName>
</protein>
<evidence type="ECO:0000313" key="2">
    <source>
        <dbReference type="EMBL" id="MFC7079681.1"/>
    </source>
</evidence>
<feature type="region of interest" description="Disordered" evidence="1">
    <location>
        <begin position="53"/>
        <end position="145"/>
    </location>
</feature>
<dbReference type="Proteomes" id="UP001596407">
    <property type="component" value="Unassembled WGS sequence"/>
</dbReference>
<keyword evidence="3" id="KW-1185">Reference proteome</keyword>
<evidence type="ECO:0000313" key="3">
    <source>
        <dbReference type="Proteomes" id="UP001596407"/>
    </source>
</evidence>
<sequence length="145" mass="15231">MDAENGTVTLPLYSGQAPTGTVHYVVFETTSLRVATDRGLNWSPKLANALDTNAVQRASGRQPRARNRESAGVTFTATPNFALERQVVPGPEGSRSAAAPTPARAASATPRFSSPGAARCTTPRTSPTTRANTTQSSKSTATGWR</sequence>
<comment type="caution">
    <text evidence="2">The sequence shown here is derived from an EMBL/GenBank/DDBJ whole genome shotgun (WGS) entry which is preliminary data.</text>
</comment>
<accession>A0ABD5WGU2</accession>
<organism evidence="2 3">
    <name type="scientific">Halorussus caseinilyticus</name>
    <dbReference type="NCBI Taxonomy" id="3034025"/>
    <lineage>
        <taxon>Archaea</taxon>
        <taxon>Methanobacteriati</taxon>
        <taxon>Methanobacteriota</taxon>
        <taxon>Stenosarchaea group</taxon>
        <taxon>Halobacteria</taxon>
        <taxon>Halobacteriales</taxon>
        <taxon>Haladaptataceae</taxon>
        <taxon>Halorussus</taxon>
    </lineage>
</organism>
<evidence type="ECO:0000256" key="1">
    <source>
        <dbReference type="SAM" id="MobiDB-lite"/>
    </source>
</evidence>
<gene>
    <name evidence="2" type="ORF">ACFQJ6_05525</name>
</gene>
<proteinExistence type="predicted"/>
<name>A0ABD5WGU2_9EURY</name>
<reference evidence="2 3" key="1">
    <citation type="journal article" date="2019" name="Int. J. Syst. Evol. Microbiol.">
        <title>The Global Catalogue of Microorganisms (GCM) 10K type strain sequencing project: providing services to taxonomists for standard genome sequencing and annotation.</title>
        <authorList>
            <consortium name="The Broad Institute Genomics Platform"/>
            <consortium name="The Broad Institute Genome Sequencing Center for Infectious Disease"/>
            <person name="Wu L."/>
            <person name="Ma J."/>
        </authorList>
    </citation>
    <scope>NUCLEOTIDE SEQUENCE [LARGE SCALE GENOMIC DNA]</scope>
    <source>
        <strain evidence="2 3">DT72</strain>
    </source>
</reference>
<feature type="compositionally biased region" description="Low complexity" evidence="1">
    <location>
        <begin position="94"/>
        <end position="134"/>
    </location>
</feature>